<keyword evidence="2" id="KW-1185">Reference proteome</keyword>
<dbReference type="Gene3D" id="1.20.1440.60">
    <property type="entry name" value="23S rRNA-intervening sequence"/>
    <property type="match status" value="1"/>
</dbReference>
<accession>A0ABW5TRN8</accession>
<organism evidence="1 2">
    <name type="scientific">Pedobacter alpinus</name>
    <dbReference type="NCBI Taxonomy" id="1590643"/>
    <lineage>
        <taxon>Bacteria</taxon>
        <taxon>Pseudomonadati</taxon>
        <taxon>Bacteroidota</taxon>
        <taxon>Sphingobacteriia</taxon>
        <taxon>Sphingobacteriales</taxon>
        <taxon>Sphingobacteriaceae</taxon>
        <taxon>Pedobacter</taxon>
    </lineage>
</organism>
<dbReference type="PANTHER" id="PTHR38471">
    <property type="entry name" value="FOUR HELIX BUNDLE PROTEIN"/>
    <property type="match status" value="1"/>
</dbReference>
<dbReference type="RefSeq" id="WP_379043022.1">
    <property type="nucleotide sequence ID" value="NZ_JBHSKW010000027.1"/>
</dbReference>
<dbReference type="EMBL" id="JBHULV010000022">
    <property type="protein sequence ID" value="MFD2731453.1"/>
    <property type="molecule type" value="Genomic_DNA"/>
</dbReference>
<reference evidence="2" key="1">
    <citation type="journal article" date="2019" name="Int. J. Syst. Evol. Microbiol.">
        <title>The Global Catalogue of Microorganisms (GCM) 10K type strain sequencing project: providing services to taxonomists for standard genome sequencing and annotation.</title>
        <authorList>
            <consortium name="The Broad Institute Genomics Platform"/>
            <consortium name="The Broad Institute Genome Sequencing Center for Infectious Disease"/>
            <person name="Wu L."/>
            <person name="Ma J."/>
        </authorList>
    </citation>
    <scope>NUCLEOTIDE SEQUENCE [LARGE SCALE GENOMIC DNA]</scope>
    <source>
        <strain evidence="2">KCTC 42456</strain>
    </source>
</reference>
<sequence length="125" mass="14336">MSGYQKYTDLDVWKQSRALASCVYELTASFPKAEQFGIISQIRRCVVSVPSNIAEGCGRQHDKETMHFLSIAIGWLYELETQIYISKDLEYITENQLEDFLAKIESVGKLINGLIRHYREKAIKG</sequence>
<evidence type="ECO:0000313" key="1">
    <source>
        <dbReference type="EMBL" id="MFD2731453.1"/>
    </source>
</evidence>
<protein>
    <submittedName>
        <fullName evidence="1">Four helix bundle protein</fullName>
    </submittedName>
</protein>
<dbReference type="SUPFAM" id="SSF158446">
    <property type="entry name" value="IVS-encoded protein-like"/>
    <property type="match status" value="1"/>
</dbReference>
<dbReference type="Proteomes" id="UP001597546">
    <property type="component" value="Unassembled WGS sequence"/>
</dbReference>
<gene>
    <name evidence="1" type="ORF">ACFSSE_07020</name>
</gene>
<dbReference type="InterPro" id="IPR012657">
    <property type="entry name" value="23S_rRNA-intervening_sequence"/>
</dbReference>
<dbReference type="InterPro" id="IPR036583">
    <property type="entry name" value="23S_rRNA_IVS_sf"/>
</dbReference>
<dbReference type="NCBIfam" id="TIGR02436">
    <property type="entry name" value="four helix bundle protein"/>
    <property type="match status" value="1"/>
</dbReference>
<dbReference type="CDD" id="cd16377">
    <property type="entry name" value="23S_rRNA_IVP_like"/>
    <property type="match status" value="1"/>
</dbReference>
<name>A0ABW5TRN8_9SPHI</name>
<comment type="caution">
    <text evidence="1">The sequence shown here is derived from an EMBL/GenBank/DDBJ whole genome shotgun (WGS) entry which is preliminary data.</text>
</comment>
<proteinExistence type="predicted"/>
<dbReference type="Pfam" id="PF05635">
    <property type="entry name" value="23S_rRNA_IVP"/>
    <property type="match status" value="1"/>
</dbReference>
<dbReference type="PANTHER" id="PTHR38471:SF2">
    <property type="entry name" value="FOUR HELIX BUNDLE PROTEIN"/>
    <property type="match status" value="1"/>
</dbReference>
<evidence type="ECO:0000313" key="2">
    <source>
        <dbReference type="Proteomes" id="UP001597546"/>
    </source>
</evidence>